<dbReference type="EMBL" id="JAPZBR010000007">
    <property type="protein sequence ID" value="KAJ5346528.1"/>
    <property type="molecule type" value="Genomic_DNA"/>
</dbReference>
<name>A0A9W9U8Y4_PENBR</name>
<keyword evidence="1" id="KW-0694">RNA-binding</keyword>
<dbReference type="SUPFAM" id="SSF54928">
    <property type="entry name" value="RNA-binding domain, RBD"/>
    <property type="match status" value="1"/>
</dbReference>
<gene>
    <name evidence="4" type="ORF">N7452_008292</name>
    <name evidence="5" type="ORF">N7541_009010</name>
</gene>
<dbReference type="AlphaFoldDB" id="A0A9W9U8Y4"/>
<evidence type="ECO:0000313" key="6">
    <source>
        <dbReference type="Proteomes" id="UP001147695"/>
    </source>
</evidence>
<comment type="caution">
    <text evidence="4">The sequence shown here is derived from an EMBL/GenBank/DDBJ whole genome shotgun (WGS) entry which is preliminary data.</text>
</comment>
<evidence type="ECO:0000256" key="1">
    <source>
        <dbReference type="PROSITE-ProRule" id="PRU00176"/>
    </source>
</evidence>
<keyword evidence="7" id="KW-1185">Reference proteome</keyword>
<dbReference type="PANTHER" id="PTHR32343:SF10">
    <property type="entry name" value="RNA-BINDING REGION RNP-1 DOMAIN-CONTAINING PROTEIN"/>
    <property type="match status" value="1"/>
</dbReference>
<evidence type="ECO:0000313" key="5">
    <source>
        <dbReference type="EMBL" id="KAJ5346528.1"/>
    </source>
</evidence>
<dbReference type="PROSITE" id="PS50102">
    <property type="entry name" value="RRM"/>
    <property type="match status" value="1"/>
</dbReference>
<dbReference type="InterPro" id="IPR012677">
    <property type="entry name" value="Nucleotide-bd_a/b_plait_sf"/>
</dbReference>
<dbReference type="InterPro" id="IPR035979">
    <property type="entry name" value="RBD_domain_sf"/>
</dbReference>
<feature type="domain" description="RRM" evidence="3">
    <location>
        <begin position="4"/>
        <end position="81"/>
    </location>
</feature>
<feature type="region of interest" description="Disordered" evidence="2">
    <location>
        <begin position="217"/>
        <end position="251"/>
    </location>
</feature>
<dbReference type="Proteomes" id="UP001148299">
    <property type="component" value="Unassembled WGS sequence"/>
</dbReference>
<accession>A0A9W9U8Y4</accession>
<dbReference type="InterPro" id="IPR000504">
    <property type="entry name" value="RRM_dom"/>
</dbReference>
<evidence type="ECO:0000256" key="2">
    <source>
        <dbReference type="SAM" id="MobiDB-lite"/>
    </source>
</evidence>
<evidence type="ECO:0000313" key="7">
    <source>
        <dbReference type="Proteomes" id="UP001148299"/>
    </source>
</evidence>
<reference evidence="4" key="1">
    <citation type="submission" date="2022-12" db="EMBL/GenBank/DDBJ databases">
        <authorList>
            <person name="Petersen C."/>
        </authorList>
    </citation>
    <scope>NUCLEOTIDE SEQUENCE</scope>
    <source>
        <strain evidence="4">IBT 35673</strain>
        <strain evidence="5">IBT 35675</strain>
    </source>
</reference>
<organism evidence="4 6">
    <name type="scientific">Penicillium brevicompactum</name>
    <dbReference type="NCBI Taxonomy" id="5074"/>
    <lineage>
        <taxon>Eukaryota</taxon>
        <taxon>Fungi</taxon>
        <taxon>Dikarya</taxon>
        <taxon>Ascomycota</taxon>
        <taxon>Pezizomycotina</taxon>
        <taxon>Eurotiomycetes</taxon>
        <taxon>Eurotiomycetidae</taxon>
        <taxon>Eurotiales</taxon>
        <taxon>Aspergillaceae</taxon>
        <taxon>Penicillium</taxon>
    </lineage>
</organism>
<sequence length="251" mass="27192">MSHSTVHVSGISPATTEKEVRDFFSFCGKIVTLSITPVSGEADANKSATVTFEKEAAAKTALLLDQTQLGTSAVHVEAASNIDDLAGPSATEVETKGEEHEIAQEDKPRSRIVAEYLAHGYVLSDNAITRAIDLDQKHGFSSRFTTALGDFDKKFNATERAKGLDNNYQISEKAASGWRGLSHYFEKALEHPHGQKLRGFYTQTDKQIRDIHNEARRLADLKQGKTDASATEPVAVPSQPEAAAAPVDPKA</sequence>
<dbReference type="SMART" id="SM00360">
    <property type="entry name" value="RRM"/>
    <property type="match status" value="1"/>
</dbReference>
<dbReference type="Gene3D" id="3.30.70.330">
    <property type="match status" value="1"/>
</dbReference>
<dbReference type="Pfam" id="PF00076">
    <property type="entry name" value="RRM_1"/>
    <property type="match status" value="1"/>
</dbReference>
<proteinExistence type="predicted"/>
<dbReference type="Proteomes" id="UP001147695">
    <property type="component" value="Unassembled WGS sequence"/>
</dbReference>
<dbReference type="GO" id="GO:0003723">
    <property type="term" value="F:RNA binding"/>
    <property type="evidence" value="ECO:0007669"/>
    <property type="project" value="UniProtKB-UniRule"/>
</dbReference>
<evidence type="ECO:0000313" key="4">
    <source>
        <dbReference type="EMBL" id="KAJ5327902.1"/>
    </source>
</evidence>
<dbReference type="EMBL" id="JAPZBQ010000005">
    <property type="protein sequence ID" value="KAJ5327902.1"/>
    <property type="molecule type" value="Genomic_DNA"/>
</dbReference>
<dbReference type="PANTHER" id="PTHR32343">
    <property type="entry name" value="SERINE/ARGININE-RICH SPLICING FACTOR"/>
    <property type="match status" value="1"/>
</dbReference>
<protein>
    <submittedName>
        <fullName evidence="4">Nucleotide-binding alpha-beta plait</fullName>
    </submittedName>
</protein>
<evidence type="ECO:0000259" key="3">
    <source>
        <dbReference type="PROSITE" id="PS50102"/>
    </source>
</evidence>
<reference evidence="4" key="2">
    <citation type="journal article" date="2023" name="IMA Fungus">
        <title>Comparative genomic study of the Penicillium genus elucidates a diverse pangenome and 15 lateral gene transfer events.</title>
        <authorList>
            <person name="Petersen C."/>
            <person name="Sorensen T."/>
            <person name="Nielsen M.R."/>
            <person name="Sondergaard T.E."/>
            <person name="Sorensen J.L."/>
            <person name="Fitzpatrick D.A."/>
            <person name="Frisvad J.C."/>
            <person name="Nielsen K.L."/>
        </authorList>
    </citation>
    <scope>NUCLEOTIDE SEQUENCE</scope>
    <source>
        <strain evidence="4">IBT 35673</strain>
        <strain evidence="5">IBT 35675</strain>
    </source>
</reference>